<dbReference type="PROSITE" id="PS00501">
    <property type="entry name" value="SPASE_I_1"/>
    <property type="match status" value="1"/>
</dbReference>
<proteinExistence type="predicted"/>
<dbReference type="Gene3D" id="2.10.109.10">
    <property type="entry name" value="Umud Fragment, subunit A"/>
    <property type="match status" value="1"/>
</dbReference>
<dbReference type="InterPro" id="IPR019756">
    <property type="entry name" value="Pept_S26A_signal_pept_1_Ser-AS"/>
</dbReference>
<evidence type="ECO:0000313" key="8">
    <source>
        <dbReference type="Proteomes" id="UP001526166"/>
    </source>
</evidence>
<keyword evidence="4" id="KW-0238">DNA-binding</keyword>
<keyword evidence="3" id="KW-0805">Transcription regulation</keyword>
<accession>A0ABT2ZVC9</accession>
<dbReference type="InterPro" id="IPR036286">
    <property type="entry name" value="LexA/Signal_pep-like_sf"/>
</dbReference>
<keyword evidence="2" id="KW-0378">Hydrolase</keyword>
<dbReference type="EMBL" id="JAOWKW010000001">
    <property type="protein sequence ID" value="MCV2877588.1"/>
    <property type="molecule type" value="Genomic_DNA"/>
</dbReference>
<keyword evidence="8" id="KW-1185">Reference proteome</keyword>
<keyword evidence="1" id="KW-0645">Protease</keyword>
<evidence type="ECO:0000256" key="4">
    <source>
        <dbReference type="ARBA" id="ARBA00023125"/>
    </source>
</evidence>
<evidence type="ECO:0000313" key="7">
    <source>
        <dbReference type="EMBL" id="MCV2877588.1"/>
    </source>
</evidence>
<dbReference type="CDD" id="cd06529">
    <property type="entry name" value="S24_LexA-like"/>
    <property type="match status" value="1"/>
</dbReference>
<dbReference type="SUPFAM" id="SSF51306">
    <property type="entry name" value="LexA/Signal peptidase"/>
    <property type="match status" value="1"/>
</dbReference>
<comment type="caution">
    <text evidence="7">The sequence shown here is derived from an EMBL/GenBank/DDBJ whole genome shotgun (WGS) entry which is preliminary data.</text>
</comment>
<evidence type="ECO:0000259" key="6">
    <source>
        <dbReference type="Pfam" id="PF00717"/>
    </source>
</evidence>
<gene>
    <name evidence="7" type="ORF">OE699_01880</name>
</gene>
<dbReference type="Pfam" id="PF00717">
    <property type="entry name" value="Peptidase_S24"/>
    <property type="match status" value="1"/>
</dbReference>
<dbReference type="Proteomes" id="UP001526166">
    <property type="component" value="Unassembled WGS sequence"/>
</dbReference>
<feature type="domain" description="Peptidase S24/S26A/S26B/S26C" evidence="6">
    <location>
        <begin position="68"/>
        <end position="187"/>
    </location>
</feature>
<reference evidence="7 8" key="1">
    <citation type="submission" date="2022-10" db="EMBL/GenBank/DDBJ databases">
        <title>Sinirhodobacter sp. nov., isolated from ocean surface sediments.</title>
        <authorList>
            <person name="He W."/>
            <person name="Wang L."/>
            <person name="Zhang D.-F."/>
        </authorList>
    </citation>
    <scope>NUCLEOTIDE SEQUENCE [LARGE SCALE GENOMIC DNA]</scope>
    <source>
        <strain evidence="7 8">WL0115</strain>
    </source>
</reference>
<organism evidence="7 8">
    <name type="scientific">Sedimentimonas flavescens</name>
    <dbReference type="NCBI Taxonomy" id="2851012"/>
    <lineage>
        <taxon>Bacteria</taxon>
        <taxon>Pseudomonadati</taxon>
        <taxon>Pseudomonadota</taxon>
        <taxon>Alphaproteobacteria</taxon>
        <taxon>Rhodobacterales</taxon>
        <taxon>Rhodobacter group</taxon>
        <taxon>Sedimentimonas</taxon>
    </lineage>
</organism>
<evidence type="ECO:0000256" key="1">
    <source>
        <dbReference type="ARBA" id="ARBA00022670"/>
    </source>
</evidence>
<dbReference type="InterPro" id="IPR015927">
    <property type="entry name" value="Peptidase_S24_S26A/B/C"/>
</dbReference>
<name>A0ABT2ZVC9_9RHOB</name>
<dbReference type="PANTHER" id="PTHR40661">
    <property type="match status" value="1"/>
</dbReference>
<keyword evidence="5" id="KW-0804">Transcription</keyword>
<sequence length="193" mass="20906">MSAGVSYEQVKKLKQGQTGATNVDDAIALAVELNMPLGGQQLEAANSQGAPSDLPTPAGTMIDVHDVHASAGHGALVESEYVIERLSFPPDYLDRLTRTHPRHLKIIGVKGDSMEPTLKDDDVVMLDTTKTSLDFDGLFVLRWGDALHVKRVGRASNGSVRIISDNKDNYPAIEMARSEVEVIGKVIWMGKKA</sequence>
<dbReference type="InterPro" id="IPR039418">
    <property type="entry name" value="LexA-like"/>
</dbReference>
<dbReference type="RefSeq" id="WP_263846873.1">
    <property type="nucleotide sequence ID" value="NZ_JAOWKW010000001.1"/>
</dbReference>
<evidence type="ECO:0000256" key="5">
    <source>
        <dbReference type="ARBA" id="ARBA00023163"/>
    </source>
</evidence>
<evidence type="ECO:0000256" key="2">
    <source>
        <dbReference type="ARBA" id="ARBA00022801"/>
    </source>
</evidence>
<protein>
    <submittedName>
        <fullName evidence="7">Helix-turn-helix transcriptional regulator</fullName>
    </submittedName>
</protein>
<dbReference type="PANTHER" id="PTHR40661:SF3">
    <property type="entry name" value="FELS-1 PROPHAGE TRANSCRIPTIONAL REGULATOR"/>
    <property type="match status" value="1"/>
</dbReference>
<evidence type="ECO:0000256" key="3">
    <source>
        <dbReference type="ARBA" id="ARBA00023015"/>
    </source>
</evidence>